<dbReference type="Gene3D" id="2.60.40.10">
    <property type="entry name" value="Immunoglobulins"/>
    <property type="match status" value="1"/>
</dbReference>
<sequence>MRDEYTEKDRQALANWEKWMKARKEVSERIGKAIGTEPPCLLMNRERKWEIDREKDVIYDAQLIKEYQCRCGKTGCPLFWKTTEPRQPGSKNLLAEVYFSPLKLTHENKKLSHLIEDGYIGFPRLIQEEKGILGQKCLENALKRWQDSPYYKQRRMELEEEIKEVENTPDVDDLIIVGKTIVQKEEVRGSYILPGIVVENYQILHQIPDEKMPILSIGKLLLKGSDRKGVNWTIDFTGVYTSDHHAKYIKFTNRGQIAITYVWEKKEAYKNLMLPLRITKAMMTRFFFNKMEGILLPGQSFYQSFWFHSRTPGIFKEAWCFITKPSLPPITFFLEGIVSMSSNKELHKNNEINNYLERLVRETEARESAETALHRVASCHIDTMDHANKFTEKEIFMHINPLLYYHLDVIEKVKKLNARFFDEEWNYSMNDLCEKLVEKLKDEPQELKDKVFKYYSKLLRRLQKKPIIMDMLDSDWDMFKYHMTYMLLCTAIAEMEKCLNYKSWGLEPPNAPPGPNEEYKGSFVETRKNFDFDETNERRKESDTEEDEAKLAKIENEMIKEFGDDVLNRTKTINLNLGLGIRFVKDDDSREELEVDKMEEEGEAEEETEEEHLAEEEKNIYFLEEVEEEELYEEEMSEEEISMSTLLNEDGESGNNLKNEEETEKDISDEDAEEEDEEEEEEEDEEEEEEEEEEDEDELSIEEEEVIDDGQEREYLKSFTDKLKRLLSTDKDKSRGKLGIDSRKKKEPQSKQLGKEEQKQQKGVMPDLQKQEMKDQEPTTENEKKKVYTGGDPAPYLDPREEPPPWVRKHFLLFATIQWRRILEDAIDDVAALIESINFHKGATPQTNIKYSERAQLIFH</sequence>
<dbReference type="PANTHER" id="PTHR48421:SF1">
    <property type="entry name" value="MYCBP-ASSOCIATED PROTEIN"/>
    <property type="match status" value="1"/>
</dbReference>
<dbReference type="Proteomes" id="UP001152798">
    <property type="component" value="Chromosome 5"/>
</dbReference>
<evidence type="ECO:0000256" key="1">
    <source>
        <dbReference type="SAM" id="MobiDB-lite"/>
    </source>
</evidence>
<feature type="region of interest" description="Disordered" evidence="1">
    <location>
        <begin position="728"/>
        <end position="802"/>
    </location>
</feature>
<feature type="compositionally biased region" description="Basic and acidic residues" evidence="1">
    <location>
        <begin position="728"/>
        <end position="760"/>
    </location>
</feature>
<dbReference type="EMBL" id="OV725081">
    <property type="protein sequence ID" value="CAH1403221.1"/>
    <property type="molecule type" value="Genomic_DNA"/>
</dbReference>
<gene>
    <name evidence="2" type="ORF">NEZAVI_LOCUS11865</name>
</gene>
<dbReference type="Pfam" id="PF14646">
    <property type="entry name" value="MYCBPAP"/>
    <property type="match status" value="1"/>
</dbReference>
<feature type="region of interest" description="Disordered" evidence="1">
    <location>
        <begin position="594"/>
        <end position="715"/>
    </location>
</feature>
<dbReference type="AlphaFoldDB" id="A0A9P0HKN5"/>
<organism evidence="2 3">
    <name type="scientific">Nezara viridula</name>
    <name type="common">Southern green stink bug</name>
    <name type="synonym">Cimex viridulus</name>
    <dbReference type="NCBI Taxonomy" id="85310"/>
    <lineage>
        <taxon>Eukaryota</taxon>
        <taxon>Metazoa</taxon>
        <taxon>Ecdysozoa</taxon>
        <taxon>Arthropoda</taxon>
        <taxon>Hexapoda</taxon>
        <taxon>Insecta</taxon>
        <taxon>Pterygota</taxon>
        <taxon>Neoptera</taxon>
        <taxon>Paraneoptera</taxon>
        <taxon>Hemiptera</taxon>
        <taxon>Heteroptera</taxon>
        <taxon>Panheteroptera</taxon>
        <taxon>Pentatomomorpha</taxon>
        <taxon>Pentatomoidea</taxon>
        <taxon>Pentatomidae</taxon>
        <taxon>Pentatominae</taxon>
        <taxon>Nezara</taxon>
    </lineage>
</organism>
<proteinExistence type="predicted"/>
<evidence type="ECO:0000313" key="3">
    <source>
        <dbReference type="Proteomes" id="UP001152798"/>
    </source>
</evidence>
<feature type="compositionally biased region" description="Acidic residues" evidence="1">
    <location>
        <begin position="594"/>
        <end position="614"/>
    </location>
</feature>
<keyword evidence="3" id="KW-1185">Reference proteome</keyword>
<feature type="compositionally biased region" description="Acidic residues" evidence="1">
    <location>
        <begin position="624"/>
        <end position="641"/>
    </location>
</feature>
<protein>
    <submittedName>
        <fullName evidence="2">Uncharacterized protein</fullName>
    </submittedName>
</protein>
<feature type="compositionally biased region" description="Polar residues" evidence="1">
    <location>
        <begin position="642"/>
        <end position="657"/>
    </location>
</feature>
<reference evidence="2" key="1">
    <citation type="submission" date="2022-01" db="EMBL/GenBank/DDBJ databases">
        <authorList>
            <person name="King R."/>
        </authorList>
    </citation>
    <scope>NUCLEOTIDE SEQUENCE</scope>
</reference>
<name>A0A9P0HKN5_NEZVI</name>
<dbReference type="PANTHER" id="PTHR48421">
    <property type="entry name" value="MYCBP-ASSOCIATED PROTEIN"/>
    <property type="match status" value="1"/>
</dbReference>
<dbReference type="InterPro" id="IPR032707">
    <property type="entry name" value="MYCBPAP"/>
</dbReference>
<feature type="compositionally biased region" description="Basic and acidic residues" evidence="1">
    <location>
        <begin position="769"/>
        <end position="786"/>
    </location>
</feature>
<feature type="compositionally biased region" description="Acidic residues" evidence="1">
    <location>
        <begin position="661"/>
        <end position="709"/>
    </location>
</feature>
<evidence type="ECO:0000313" key="2">
    <source>
        <dbReference type="EMBL" id="CAH1403221.1"/>
    </source>
</evidence>
<dbReference type="InterPro" id="IPR013783">
    <property type="entry name" value="Ig-like_fold"/>
</dbReference>
<dbReference type="OrthoDB" id="6622689at2759"/>
<accession>A0A9P0HKN5</accession>